<keyword evidence="3" id="KW-1185">Reference proteome</keyword>
<feature type="compositionally biased region" description="Basic and acidic residues" evidence="1">
    <location>
        <begin position="1"/>
        <end position="14"/>
    </location>
</feature>
<sequence>MERASKDTPKERSTSNDAIDVRPSQPSLTETRPFRLRNRGDHENGPARPTRYHARTEYRREIAASAVVFHSVSDKSGETLSSSSPHSPSINPFPPDQIFYPYPRGRQCAGDS</sequence>
<evidence type="ECO:0000256" key="1">
    <source>
        <dbReference type="SAM" id="MobiDB-lite"/>
    </source>
</evidence>
<name>A0A4C1W4X4_EUMVA</name>
<gene>
    <name evidence="2" type="ORF">EVAR_21712_1</name>
</gene>
<protein>
    <submittedName>
        <fullName evidence="2">Uncharacterized protein</fullName>
    </submittedName>
</protein>
<evidence type="ECO:0000313" key="2">
    <source>
        <dbReference type="EMBL" id="GBP46556.1"/>
    </source>
</evidence>
<dbReference type="Proteomes" id="UP000299102">
    <property type="component" value="Unassembled WGS sequence"/>
</dbReference>
<proteinExistence type="predicted"/>
<organism evidence="2 3">
    <name type="scientific">Eumeta variegata</name>
    <name type="common">Bagworm moth</name>
    <name type="synonym">Eumeta japonica</name>
    <dbReference type="NCBI Taxonomy" id="151549"/>
    <lineage>
        <taxon>Eukaryota</taxon>
        <taxon>Metazoa</taxon>
        <taxon>Ecdysozoa</taxon>
        <taxon>Arthropoda</taxon>
        <taxon>Hexapoda</taxon>
        <taxon>Insecta</taxon>
        <taxon>Pterygota</taxon>
        <taxon>Neoptera</taxon>
        <taxon>Endopterygota</taxon>
        <taxon>Lepidoptera</taxon>
        <taxon>Glossata</taxon>
        <taxon>Ditrysia</taxon>
        <taxon>Tineoidea</taxon>
        <taxon>Psychidae</taxon>
        <taxon>Oiketicinae</taxon>
        <taxon>Eumeta</taxon>
    </lineage>
</organism>
<reference evidence="2 3" key="1">
    <citation type="journal article" date="2019" name="Commun. Biol.">
        <title>The bagworm genome reveals a unique fibroin gene that provides high tensile strength.</title>
        <authorList>
            <person name="Kono N."/>
            <person name="Nakamura H."/>
            <person name="Ohtoshi R."/>
            <person name="Tomita M."/>
            <person name="Numata K."/>
            <person name="Arakawa K."/>
        </authorList>
    </citation>
    <scope>NUCLEOTIDE SEQUENCE [LARGE SCALE GENOMIC DNA]</scope>
</reference>
<dbReference type="EMBL" id="BGZK01000486">
    <property type="protein sequence ID" value="GBP46556.1"/>
    <property type="molecule type" value="Genomic_DNA"/>
</dbReference>
<feature type="compositionally biased region" description="Low complexity" evidence="1">
    <location>
        <begin position="81"/>
        <end position="90"/>
    </location>
</feature>
<dbReference type="AlphaFoldDB" id="A0A4C1W4X4"/>
<comment type="caution">
    <text evidence="2">The sequence shown here is derived from an EMBL/GenBank/DDBJ whole genome shotgun (WGS) entry which is preliminary data.</text>
</comment>
<feature type="region of interest" description="Disordered" evidence="1">
    <location>
        <begin position="1"/>
        <end position="54"/>
    </location>
</feature>
<evidence type="ECO:0000313" key="3">
    <source>
        <dbReference type="Proteomes" id="UP000299102"/>
    </source>
</evidence>
<accession>A0A4C1W4X4</accession>
<feature type="region of interest" description="Disordered" evidence="1">
    <location>
        <begin position="73"/>
        <end position="112"/>
    </location>
</feature>